<comment type="similarity">
    <text evidence="1">Belongs to the RdRP family.</text>
</comment>
<reference evidence="3" key="1">
    <citation type="submission" date="2021-04" db="EMBL/GenBank/DDBJ databases">
        <title>First draft genome resource for Brassicaceae pathogens Fusarium oxysporum f. sp. raphani and Fusarium oxysporum f. sp. rapae.</title>
        <authorList>
            <person name="Asai S."/>
        </authorList>
    </citation>
    <scope>NUCLEOTIDE SEQUENCE</scope>
    <source>
        <strain evidence="3">Tf1262</strain>
    </source>
</reference>
<name>A0A8J5UQ16_FUSOX</name>
<keyword evidence="1" id="KW-0696">RNA-directed RNA polymerase</keyword>
<comment type="caution">
    <text evidence="3">The sequence shown here is derived from an EMBL/GenBank/DDBJ whole genome shotgun (WGS) entry which is preliminary data.</text>
</comment>
<dbReference type="GO" id="GO:0003723">
    <property type="term" value="F:RNA binding"/>
    <property type="evidence" value="ECO:0007669"/>
    <property type="project" value="UniProtKB-KW"/>
</dbReference>
<dbReference type="InterPro" id="IPR057596">
    <property type="entry name" value="RDRP_core"/>
</dbReference>
<organism evidence="3 4">
    <name type="scientific">Fusarium oxysporum f. sp. raphani</name>
    <dbReference type="NCBI Taxonomy" id="96318"/>
    <lineage>
        <taxon>Eukaryota</taxon>
        <taxon>Fungi</taxon>
        <taxon>Dikarya</taxon>
        <taxon>Ascomycota</taxon>
        <taxon>Pezizomycotina</taxon>
        <taxon>Sordariomycetes</taxon>
        <taxon>Hypocreomycetidae</taxon>
        <taxon>Hypocreales</taxon>
        <taxon>Nectriaceae</taxon>
        <taxon>Fusarium</taxon>
        <taxon>Fusarium oxysporum species complex</taxon>
    </lineage>
</organism>
<keyword evidence="1" id="KW-0808">Transferase</keyword>
<accession>A0A8J5UQ16</accession>
<comment type="catalytic activity">
    <reaction evidence="1">
        <text>RNA(n) + a ribonucleoside 5'-triphosphate = RNA(n+1) + diphosphate</text>
        <dbReference type="Rhea" id="RHEA:21248"/>
        <dbReference type="Rhea" id="RHEA-COMP:14527"/>
        <dbReference type="Rhea" id="RHEA-COMP:17342"/>
        <dbReference type="ChEBI" id="CHEBI:33019"/>
        <dbReference type="ChEBI" id="CHEBI:61557"/>
        <dbReference type="ChEBI" id="CHEBI:140395"/>
        <dbReference type="EC" id="2.7.7.48"/>
    </reaction>
</comment>
<gene>
    <name evidence="3" type="ORF">Forpi1262_v003617</name>
</gene>
<dbReference type="EC" id="2.7.7.48" evidence="1"/>
<evidence type="ECO:0000259" key="2">
    <source>
        <dbReference type="Pfam" id="PF05183"/>
    </source>
</evidence>
<dbReference type="Proteomes" id="UP000693942">
    <property type="component" value="Unassembled WGS sequence"/>
</dbReference>
<dbReference type="EMBL" id="JAELUR010000002">
    <property type="protein sequence ID" value="KAG7435667.1"/>
    <property type="molecule type" value="Genomic_DNA"/>
</dbReference>
<dbReference type="GO" id="GO:0003968">
    <property type="term" value="F:RNA-directed RNA polymerase activity"/>
    <property type="evidence" value="ECO:0007669"/>
    <property type="project" value="UniProtKB-KW"/>
</dbReference>
<sequence>MDSQKADKGFHYTLLPILSRDDHVWDFQVPILPSPSVLAKANLIKAISVQTGLKECTHSMILKVQPNTPNRAIASHPTDRLMLFSLEAFKPLTFSTTAKEQQAAPDLQPRTRQELSDYRIRCLRAGLILNGVHYNFHGHSNTQLKSRSCFLMAATREEISRQIESMGDFTKMKTVGKKAKQIGLLFSWSKTAMIDPDRYVANYFSP</sequence>
<keyword evidence="1" id="KW-0548">Nucleotidyltransferase</keyword>
<keyword evidence="1" id="KW-0694">RNA-binding</keyword>
<proteinExistence type="inferred from homology"/>
<protein>
    <recommendedName>
        <fullName evidence="1">RNA-dependent RNA polymerase</fullName>
        <ecNumber evidence="1">2.7.7.48</ecNumber>
    </recommendedName>
</protein>
<evidence type="ECO:0000313" key="3">
    <source>
        <dbReference type="EMBL" id="KAG7435667.1"/>
    </source>
</evidence>
<dbReference type="Pfam" id="PF05183">
    <property type="entry name" value="RdRP"/>
    <property type="match status" value="1"/>
</dbReference>
<evidence type="ECO:0000256" key="1">
    <source>
        <dbReference type="RuleBase" id="RU363098"/>
    </source>
</evidence>
<dbReference type="AlphaFoldDB" id="A0A8J5UQ16"/>
<evidence type="ECO:0000313" key="4">
    <source>
        <dbReference type="Proteomes" id="UP000693942"/>
    </source>
</evidence>
<feature type="domain" description="RDRP core" evidence="2">
    <location>
        <begin position="64"/>
        <end position="195"/>
    </location>
</feature>